<proteinExistence type="predicted"/>
<evidence type="ECO:0000313" key="2">
    <source>
        <dbReference type="EMBL" id="KAK3266976.1"/>
    </source>
</evidence>
<accession>A0AAE0FX92</accession>
<evidence type="ECO:0000313" key="3">
    <source>
        <dbReference type="Proteomes" id="UP001190700"/>
    </source>
</evidence>
<dbReference type="AlphaFoldDB" id="A0AAE0FX92"/>
<gene>
    <name evidence="2" type="ORF">CYMTET_24438</name>
</gene>
<keyword evidence="3" id="KW-1185">Reference proteome</keyword>
<evidence type="ECO:0000256" key="1">
    <source>
        <dbReference type="SAM" id="MobiDB-lite"/>
    </source>
</evidence>
<name>A0AAE0FX92_9CHLO</name>
<dbReference type="EMBL" id="LGRX02012693">
    <property type="protein sequence ID" value="KAK3266976.1"/>
    <property type="molecule type" value="Genomic_DNA"/>
</dbReference>
<organism evidence="2 3">
    <name type="scientific">Cymbomonas tetramitiformis</name>
    <dbReference type="NCBI Taxonomy" id="36881"/>
    <lineage>
        <taxon>Eukaryota</taxon>
        <taxon>Viridiplantae</taxon>
        <taxon>Chlorophyta</taxon>
        <taxon>Pyramimonadophyceae</taxon>
        <taxon>Pyramimonadales</taxon>
        <taxon>Pyramimonadaceae</taxon>
        <taxon>Cymbomonas</taxon>
    </lineage>
</organism>
<feature type="compositionally biased region" description="Basic and acidic residues" evidence="1">
    <location>
        <begin position="258"/>
        <end position="268"/>
    </location>
</feature>
<reference evidence="2 3" key="1">
    <citation type="journal article" date="2015" name="Genome Biol. Evol.">
        <title>Comparative Genomics of a Bacterivorous Green Alga Reveals Evolutionary Causalities and Consequences of Phago-Mixotrophic Mode of Nutrition.</title>
        <authorList>
            <person name="Burns J.A."/>
            <person name="Paasch A."/>
            <person name="Narechania A."/>
            <person name="Kim E."/>
        </authorList>
    </citation>
    <scope>NUCLEOTIDE SEQUENCE [LARGE SCALE GENOMIC DNA]</scope>
    <source>
        <strain evidence="2 3">PLY_AMNH</strain>
    </source>
</reference>
<feature type="region of interest" description="Disordered" evidence="1">
    <location>
        <begin position="258"/>
        <end position="277"/>
    </location>
</feature>
<sequence length="301" mass="34511">MSRGQAAVVGADILEADECLQGESMKTFFNGTKLRLLIDRGDAVFGGVVSFRGLRLLHLVKVVNKYVYSKASLKGEELSIRKHGLYAYTNTVWCFTGFLDQLRRKKKDQKVVTKSLHYHQLGEEFAHFYCEHGRSLVVFLEEDGEYYQMVSKALGKRSGNINFLDAMCTGEQIKDLQAMEYATGLRCEQKSRGRDNKLFSETSIPNLVVYACAYRLTPTWRRNLWRLLWKVLDTLQESQYLTTQTFVYESKVLCPSPQEHKVKGQDRQRHSHHKTLHQRLSWEGGSARLVPVSTGTHTHAV</sequence>
<dbReference type="Proteomes" id="UP001190700">
    <property type="component" value="Unassembled WGS sequence"/>
</dbReference>
<comment type="caution">
    <text evidence="2">The sequence shown here is derived from an EMBL/GenBank/DDBJ whole genome shotgun (WGS) entry which is preliminary data.</text>
</comment>
<protein>
    <submittedName>
        <fullName evidence="2">Uncharacterized protein</fullName>
    </submittedName>
</protein>